<proteinExistence type="predicted"/>
<gene>
    <name evidence="2" type="ORF">RM574_30335</name>
</gene>
<dbReference type="Proteomes" id="UP001183607">
    <property type="component" value="Unassembled WGS sequence"/>
</dbReference>
<dbReference type="EMBL" id="JAVRER010000124">
    <property type="protein sequence ID" value="MDT0419777.1"/>
    <property type="molecule type" value="Genomic_DNA"/>
</dbReference>
<dbReference type="RefSeq" id="WP_093853554.1">
    <property type="nucleotide sequence ID" value="NZ_JAVRER010000124.1"/>
</dbReference>
<evidence type="ECO:0000313" key="3">
    <source>
        <dbReference type="Proteomes" id="UP001183607"/>
    </source>
</evidence>
<feature type="region of interest" description="Disordered" evidence="1">
    <location>
        <begin position="1"/>
        <end position="160"/>
    </location>
</feature>
<feature type="compositionally biased region" description="Low complexity" evidence="1">
    <location>
        <begin position="42"/>
        <end position="56"/>
    </location>
</feature>
<sequence>MEQKQSEPNLPPIGAAADPALIPGLTVPSPRTGTDAPGTEQEAAPEARPGADAAAPAPDPDAEPADAAPGPEAEARTGADAESGSGSAPAAAIPAEAAADDEAPDAPTEREAAEPDASTPAPAPDDADAPADEDEDKAEAEEADENLRADAAFTAADRRGSVTLDRDGVRYALDDQACEWTWSEVAAVEYGTSRIGRRLTVTVHTPDERWYPHDVQAPDKATLSRWTEELDTALDAHFEE</sequence>
<accession>A0ABD5EGU8</accession>
<feature type="compositionally biased region" description="Acidic residues" evidence="1">
    <location>
        <begin position="125"/>
        <end position="144"/>
    </location>
</feature>
<dbReference type="AlphaFoldDB" id="A0ABD5EGU8"/>
<organism evidence="2 3">
    <name type="scientific">Streptomyces evansiae</name>
    <dbReference type="NCBI Taxonomy" id="3075535"/>
    <lineage>
        <taxon>Bacteria</taxon>
        <taxon>Bacillati</taxon>
        <taxon>Actinomycetota</taxon>
        <taxon>Actinomycetes</taxon>
        <taxon>Kitasatosporales</taxon>
        <taxon>Streptomycetaceae</taxon>
        <taxon>Streptomyces</taxon>
    </lineage>
</organism>
<evidence type="ECO:0000313" key="2">
    <source>
        <dbReference type="EMBL" id="MDT0419777.1"/>
    </source>
</evidence>
<reference evidence="3" key="1">
    <citation type="submission" date="2023-07" db="EMBL/GenBank/DDBJ databases">
        <title>30 novel species of actinomycetes from the DSMZ collection.</title>
        <authorList>
            <person name="Nouioui I."/>
        </authorList>
    </citation>
    <scope>NUCLEOTIDE SEQUENCE [LARGE SCALE GENOMIC DNA]</scope>
    <source>
        <strain evidence="3">DSM 41982</strain>
    </source>
</reference>
<protein>
    <submittedName>
        <fullName evidence="2">Uncharacterized protein</fullName>
    </submittedName>
</protein>
<name>A0ABD5EGU8_9ACTN</name>
<evidence type="ECO:0000256" key="1">
    <source>
        <dbReference type="SAM" id="MobiDB-lite"/>
    </source>
</evidence>
<feature type="compositionally biased region" description="Low complexity" evidence="1">
    <location>
        <begin position="80"/>
        <end position="97"/>
    </location>
</feature>
<comment type="caution">
    <text evidence="2">The sequence shown here is derived from an EMBL/GenBank/DDBJ whole genome shotgun (WGS) entry which is preliminary data.</text>
</comment>